<dbReference type="Proteomes" id="UP000593564">
    <property type="component" value="Unassembled WGS sequence"/>
</dbReference>
<dbReference type="PANTHER" id="PTHR47908:SF2">
    <property type="entry name" value="TETRATRICOPEPTIDE REPEAT (TPR)-LIKE SUPERFAMILY PROTEIN"/>
    <property type="match status" value="1"/>
</dbReference>
<feature type="chain" id="PRO_5029762090" evidence="2">
    <location>
        <begin position="18"/>
        <end position="253"/>
    </location>
</feature>
<dbReference type="PANTHER" id="PTHR47908">
    <property type="match status" value="1"/>
</dbReference>
<reference evidence="4" key="1">
    <citation type="journal article" date="2020" name="Nat. Commun.">
        <title>Genome assembly of wild tea tree DASZ reveals pedigree and selection history of tea varieties.</title>
        <authorList>
            <person name="Zhang W."/>
            <person name="Zhang Y."/>
            <person name="Qiu H."/>
            <person name="Guo Y."/>
            <person name="Wan H."/>
            <person name="Zhang X."/>
            <person name="Scossa F."/>
            <person name="Alseekh S."/>
            <person name="Zhang Q."/>
            <person name="Wang P."/>
            <person name="Xu L."/>
            <person name="Schmidt M.H."/>
            <person name="Jia X."/>
            <person name="Li D."/>
            <person name="Zhu A."/>
            <person name="Guo F."/>
            <person name="Chen W."/>
            <person name="Ni D."/>
            <person name="Usadel B."/>
            <person name="Fernie A.R."/>
            <person name="Wen W."/>
        </authorList>
    </citation>
    <scope>NUCLEOTIDE SEQUENCE [LARGE SCALE GENOMIC DNA]</scope>
    <source>
        <strain evidence="4">cv. G240</strain>
    </source>
</reference>
<gene>
    <name evidence="3" type="ORF">HYC85_018188</name>
</gene>
<accession>A0A7J7GW01</accession>
<feature type="compositionally biased region" description="Basic residues" evidence="1">
    <location>
        <begin position="70"/>
        <end position="86"/>
    </location>
</feature>
<evidence type="ECO:0000313" key="4">
    <source>
        <dbReference type="Proteomes" id="UP000593564"/>
    </source>
</evidence>
<evidence type="ECO:0000313" key="3">
    <source>
        <dbReference type="EMBL" id="KAF5944111.1"/>
    </source>
</evidence>
<sequence length="253" mass="28724">MVNLTLLVLSRPEVVVAQFNAVQAPHRAFQQSPYWSVRAWFVVLRISTSFSMMLRSRTCRMGLSSPRPWSRSRWHSKRRRGRNSLWPKRSKRGERRLLGRKVVKLISDATAALGMGLIELRKIEVSREIAAMLVKTSNVAYLPNANMLLGLNPSVGRDAQPVMREAYNMFRYGGDPEKLLAAFSRGRESEYFYASLYAGLYYESQIPTEILLQVLGPSKVYKQVITKNVKVAELDGRHLCLLSSGICGRQMGL</sequence>
<feature type="region of interest" description="Disordered" evidence="1">
    <location>
        <begin position="65"/>
        <end position="86"/>
    </location>
</feature>
<comment type="caution">
    <text evidence="3">The sequence shown here is derived from an EMBL/GenBank/DDBJ whole genome shotgun (WGS) entry which is preliminary data.</text>
</comment>
<dbReference type="AlphaFoldDB" id="A0A7J7GW01"/>
<evidence type="ECO:0000256" key="1">
    <source>
        <dbReference type="SAM" id="MobiDB-lite"/>
    </source>
</evidence>
<protein>
    <submittedName>
        <fullName evidence="3">Uncharacterized protein</fullName>
    </submittedName>
</protein>
<dbReference type="GO" id="GO:0009507">
    <property type="term" value="C:chloroplast"/>
    <property type="evidence" value="ECO:0007669"/>
    <property type="project" value="TreeGrafter"/>
</dbReference>
<proteinExistence type="predicted"/>
<reference evidence="3 4" key="2">
    <citation type="submission" date="2020-07" db="EMBL/GenBank/DDBJ databases">
        <title>Genome assembly of wild tea tree DASZ reveals pedigree and selection history of tea varieties.</title>
        <authorList>
            <person name="Zhang W."/>
        </authorList>
    </citation>
    <scope>NUCLEOTIDE SEQUENCE [LARGE SCALE GENOMIC DNA]</scope>
    <source>
        <strain evidence="4">cv. G240</strain>
        <tissue evidence="3">Leaf</tissue>
    </source>
</reference>
<dbReference type="EMBL" id="JACBKZ010000008">
    <property type="protein sequence ID" value="KAF5944111.1"/>
    <property type="molecule type" value="Genomic_DNA"/>
</dbReference>
<feature type="signal peptide" evidence="2">
    <location>
        <begin position="1"/>
        <end position="17"/>
    </location>
</feature>
<keyword evidence="4" id="KW-1185">Reference proteome</keyword>
<evidence type="ECO:0000256" key="2">
    <source>
        <dbReference type="SAM" id="SignalP"/>
    </source>
</evidence>
<name>A0A7J7GW01_CAMSI</name>
<organism evidence="3 4">
    <name type="scientific">Camellia sinensis</name>
    <name type="common">Tea plant</name>
    <name type="synonym">Thea sinensis</name>
    <dbReference type="NCBI Taxonomy" id="4442"/>
    <lineage>
        <taxon>Eukaryota</taxon>
        <taxon>Viridiplantae</taxon>
        <taxon>Streptophyta</taxon>
        <taxon>Embryophyta</taxon>
        <taxon>Tracheophyta</taxon>
        <taxon>Spermatophyta</taxon>
        <taxon>Magnoliopsida</taxon>
        <taxon>eudicotyledons</taxon>
        <taxon>Gunneridae</taxon>
        <taxon>Pentapetalae</taxon>
        <taxon>asterids</taxon>
        <taxon>Ericales</taxon>
        <taxon>Theaceae</taxon>
        <taxon>Camellia</taxon>
    </lineage>
</organism>
<keyword evidence="2" id="KW-0732">Signal</keyword>